<reference evidence="1" key="1">
    <citation type="submission" date="2018-06" db="EMBL/GenBank/DDBJ databases">
        <authorList>
            <person name="Zhirakovskaya E."/>
        </authorList>
    </citation>
    <scope>NUCLEOTIDE SEQUENCE</scope>
</reference>
<accession>A0A3B0WP72</accession>
<evidence type="ECO:0000313" key="1">
    <source>
        <dbReference type="EMBL" id="VAW45464.1"/>
    </source>
</evidence>
<sequence>MSLLKDALNAMKEVILLSDKVERVGNELSDVSGELRNHGDRLIRLETLVEVAKSRNITNRIEDKA</sequence>
<dbReference type="EMBL" id="UOFA01000195">
    <property type="protein sequence ID" value="VAW45464.1"/>
    <property type="molecule type" value="Genomic_DNA"/>
</dbReference>
<protein>
    <submittedName>
        <fullName evidence="1">Uncharacterized protein</fullName>
    </submittedName>
</protein>
<proteinExistence type="predicted"/>
<name>A0A3B0WP72_9ZZZZ</name>
<gene>
    <name evidence="1" type="ORF">MNBD_GAMMA02-616</name>
</gene>
<dbReference type="AlphaFoldDB" id="A0A3B0WP72"/>
<organism evidence="1">
    <name type="scientific">hydrothermal vent metagenome</name>
    <dbReference type="NCBI Taxonomy" id="652676"/>
    <lineage>
        <taxon>unclassified sequences</taxon>
        <taxon>metagenomes</taxon>
        <taxon>ecological metagenomes</taxon>
    </lineage>
</organism>